<accession>A0ACB8D2K0</accession>
<keyword evidence="2" id="KW-1185">Reference proteome</keyword>
<organism evidence="1 2">
    <name type="scientific">Dermacentor silvarum</name>
    <name type="common">Tick</name>
    <dbReference type="NCBI Taxonomy" id="543639"/>
    <lineage>
        <taxon>Eukaryota</taxon>
        <taxon>Metazoa</taxon>
        <taxon>Ecdysozoa</taxon>
        <taxon>Arthropoda</taxon>
        <taxon>Chelicerata</taxon>
        <taxon>Arachnida</taxon>
        <taxon>Acari</taxon>
        <taxon>Parasitiformes</taxon>
        <taxon>Ixodida</taxon>
        <taxon>Ixodoidea</taxon>
        <taxon>Ixodidae</taxon>
        <taxon>Rhipicephalinae</taxon>
        <taxon>Dermacentor</taxon>
    </lineage>
</organism>
<gene>
    <name evidence="1" type="ORF">HPB49_004454</name>
</gene>
<comment type="caution">
    <text evidence="1">The sequence shown here is derived from an EMBL/GenBank/DDBJ whole genome shotgun (WGS) entry which is preliminary data.</text>
</comment>
<evidence type="ECO:0000313" key="2">
    <source>
        <dbReference type="Proteomes" id="UP000821865"/>
    </source>
</evidence>
<reference evidence="1" key="1">
    <citation type="submission" date="2020-05" db="EMBL/GenBank/DDBJ databases">
        <title>Large-scale comparative analyses of tick genomes elucidate their genetic diversity and vector capacities.</title>
        <authorList>
            <person name="Jia N."/>
            <person name="Wang J."/>
            <person name="Shi W."/>
            <person name="Du L."/>
            <person name="Sun Y."/>
            <person name="Zhan W."/>
            <person name="Jiang J."/>
            <person name="Wang Q."/>
            <person name="Zhang B."/>
            <person name="Ji P."/>
            <person name="Sakyi L.B."/>
            <person name="Cui X."/>
            <person name="Yuan T."/>
            <person name="Jiang B."/>
            <person name="Yang W."/>
            <person name="Lam T.T.-Y."/>
            <person name="Chang Q."/>
            <person name="Ding S."/>
            <person name="Wang X."/>
            <person name="Zhu J."/>
            <person name="Ruan X."/>
            <person name="Zhao L."/>
            <person name="Wei J."/>
            <person name="Que T."/>
            <person name="Du C."/>
            <person name="Cheng J."/>
            <person name="Dai P."/>
            <person name="Han X."/>
            <person name="Huang E."/>
            <person name="Gao Y."/>
            <person name="Liu J."/>
            <person name="Shao H."/>
            <person name="Ye R."/>
            <person name="Li L."/>
            <person name="Wei W."/>
            <person name="Wang X."/>
            <person name="Wang C."/>
            <person name="Yang T."/>
            <person name="Huo Q."/>
            <person name="Li W."/>
            <person name="Guo W."/>
            <person name="Chen H."/>
            <person name="Zhou L."/>
            <person name="Ni X."/>
            <person name="Tian J."/>
            <person name="Zhou Y."/>
            <person name="Sheng Y."/>
            <person name="Liu T."/>
            <person name="Pan Y."/>
            <person name="Xia L."/>
            <person name="Li J."/>
            <person name="Zhao F."/>
            <person name="Cao W."/>
        </authorList>
    </citation>
    <scope>NUCLEOTIDE SEQUENCE</scope>
    <source>
        <strain evidence="1">Dsil-2018</strain>
    </source>
</reference>
<sequence length="209" mass="23517">MNAPPLLAMGRSIGDRADDQDRKRVIGEAVDCVLKHAPRKNSGTAPLKKVVTCVKKDALQVIQADKEGGFVVLPETLMKEKSRYAVVKNFKEISFEPKKQKKVALKILKDMHLNSLRQLVNTADAEFLEVFFTCKTHKPDHPLRVIVSEKTSWQCHLGKFLQTHLKKLPLKDPFLPVPPFNNVFSVDEADDGIGQLPLWICPTPTTHEC</sequence>
<protein>
    <submittedName>
        <fullName evidence="1">Uncharacterized protein</fullName>
    </submittedName>
</protein>
<dbReference type="Proteomes" id="UP000821865">
    <property type="component" value="Chromosome 3"/>
</dbReference>
<evidence type="ECO:0000313" key="1">
    <source>
        <dbReference type="EMBL" id="KAH7958755.1"/>
    </source>
</evidence>
<dbReference type="EMBL" id="CM023472">
    <property type="protein sequence ID" value="KAH7958755.1"/>
    <property type="molecule type" value="Genomic_DNA"/>
</dbReference>
<proteinExistence type="predicted"/>
<name>A0ACB8D2K0_DERSI</name>